<keyword evidence="2" id="KW-1185">Reference proteome</keyword>
<sequence>MTFSDAMTTAEAAGRLGVTAERVRQLWRNGDLIGERRSTRLLLDRLSVLDLAERDRPATRPLSVRNAWGLLLMLAGEKCSWLTAPERSRLRSQARSRSEAELARLVRSRVTTLRFDGAGGVGERVQVNERTVLSGASLAHLKTDLVVDGLTEVYAAQEDAQVLAARLRLWQDTRGAIVVHAVPDDVAYVLHGRSQMPSSVVAVDLLESGDPRSRRAGEILWSNTVHEWRQAASNRRAGDRGD</sequence>
<evidence type="ECO:0000313" key="2">
    <source>
        <dbReference type="Proteomes" id="UP001235712"/>
    </source>
</evidence>
<gene>
    <name evidence="1" type="ORF">J2S57_001416</name>
</gene>
<comment type="caution">
    <text evidence="1">The sequence shown here is derived from an EMBL/GenBank/DDBJ whole genome shotgun (WGS) entry which is preliminary data.</text>
</comment>
<proteinExistence type="predicted"/>
<name>A0ABT9NYZ3_9ACTN</name>
<dbReference type="RefSeq" id="WP_307239690.1">
    <property type="nucleotide sequence ID" value="NZ_JAUSQZ010000001.1"/>
</dbReference>
<protein>
    <recommendedName>
        <fullName evidence="3">Excisionase family DNA binding protein</fullName>
    </recommendedName>
</protein>
<reference evidence="1 2" key="1">
    <citation type="submission" date="2023-07" db="EMBL/GenBank/DDBJ databases">
        <title>Sequencing the genomes of 1000 actinobacteria strains.</title>
        <authorList>
            <person name="Klenk H.-P."/>
        </authorList>
    </citation>
    <scope>NUCLEOTIDE SEQUENCE [LARGE SCALE GENOMIC DNA]</scope>
    <source>
        <strain evidence="1 2">DSM 44388</strain>
    </source>
</reference>
<evidence type="ECO:0000313" key="1">
    <source>
        <dbReference type="EMBL" id="MDP9825667.1"/>
    </source>
</evidence>
<dbReference type="EMBL" id="JAUSQZ010000001">
    <property type="protein sequence ID" value="MDP9825667.1"/>
    <property type="molecule type" value="Genomic_DNA"/>
</dbReference>
<evidence type="ECO:0008006" key="3">
    <source>
        <dbReference type="Google" id="ProtNLM"/>
    </source>
</evidence>
<organism evidence="1 2">
    <name type="scientific">Kineosporia succinea</name>
    <dbReference type="NCBI Taxonomy" id="84632"/>
    <lineage>
        <taxon>Bacteria</taxon>
        <taxon>Bacillati</taxon>
        <taxon>Actinomycetota</taxon>
        <taxon>Actinomycetes</taxon>
        <taxon>Kineosporiales</taxon>
        <taxon>Kineosporiaceae</taxon>
        <taxon>Kineosporia</taxon>
    </lineage>
</organism>
<dbReference type="Proteomes" id="UP001235712">
    <property type="component" value="Unassembled WGS sequence"/>
</dbReference>
<accession>A0ABT9NYZ3</accession>